<keyword evidence="14" id="KW-1185">Reference proteome</keyword>
<feature type="region of interest" description="Disordered" evidence="11">
    <location>
        <begin position="64"/>
        <end position="191"/>
    </location>
</feature>
<keyword evidence="3" id="KW-0813">Transport</keyword>
<dbReference type="GO" id="GO:0015252">
    <property type="term" value="F:proton channel activity"/>
    <property type="evidence" value="ECO:0007669"/>
    <property type="project" value="InterPro"/>
</dbReference>
<dbReference type="Proteomes" id="UP000192578">
    <property type="component" value="Unassembled WGS sequence"/>
</dbReference>
<dbReference type="PANTHER" id="PTHR21522">
    <property type="entry name" value="PROTON CHANNEL OTOP"/>
    <property type="match status" value="1"/>
</dbReference>
<dbReference type="EMBL" id="MTYJ01000304">
    <property type="protein sequence ID" value="OWA53128.1"/>
    <property type="molecule type" value="Genomic_DNA"/>
</dbReference>
<evidence type="ECO:0000313" key="13">
    <source>
        <dbReference type="EMBL" id="OWA53128.1"/>
    </source>
</evidence>
<gene>
    <name evidence="13" type="ORF">BV898_17561</name>
</gene>
<organism evidence="13 14">
    <name type="scientific">Hypsibius exemplaris</name>
    <name type="common">Freshwater tardigrade</name>
    <dbReference type="NCBI Taxonomy" id="2072580"/>
    <lineage>
        <taxon>Eukaryota</taxon>
        <taxon>Metazoa</taxon>
        <taxon>Ecdysozoa</taxon>
        <taxon>Tardigrada</taxon>
        <taxon>Eutardigrada</taxon>
        <taxon>Parachela</taxon>
        <taxon>Hypsibioidea</taxon>
        <taxon>Hypsibiidae</taxon>
        <taxon>Hypsibius</taxon>
    </lineage>
</organism>
<keyword evidence="10" id="KW-0407">Ion channel</keyword>
<keyword evidence="7 12" id="KW-1133">Transmembrane helix</keyword>
<feature type="transmembrane region" description="Helical" evidence="12">
    <location>
        <begin position="868"/>
        <end position="891"/>
    </location>
</feature>
<keyword evidence="9 12" id="KW-0472">Membrane</keyword>
<evidence type="ECO:0000256" key="12">
    <source>
        <dbReference type="SAM" id="Phobius"/>
    </source>
</evidence>
<keyword evidence="4" id="KW-1003">Cell membrane</keyword>
<comment type="caution">
    <text evidence="13">The sequence shown here is derived from an EMBL/GenBank/DDBJ whole genome shotgun (WGS) entry which is preliminary data.</text>
</comment>
<evidence type="ECO:0000256" key="2">
    <source>
        <dbReference type="ARBA" id="ARBA00006513"/>
    </source>
</evidence>
<evidence type="ECO:0000256" key="6">
    <source>
        <dbReference type="ARBA" id="ARBA00022781"/>
    </source>
</evidence>
<sequence length="1009" mass="110302">MSCCENPPPPDCASDPGLCQRPHRCEQEEEYPQPPPSLPIHHHHRTVRLSHSIGADSAIEMHDDCLQNDGDDLSSSRSGSRTGDLEPHPDGGGPTFSRSGSRTGDLEPHPDGAGGPTFSRSGSRSGDLEPHSGGGGGTFSISAQSSLDESAQGSLPPERVEDPCEPIGSPASSHFLPCHPGAHGHGEHPQNGLETVNPILSRPPSAAFSQQGAHLLHARTYPTLTRPGSTCSSFHSAAVRCGRDPGGGHLVSGGGHLVPDGGQLVPGGGQLVPLPGHMYGMYYPNRSVPNSGGDNYSQHYTVQSPIDSLSSAGSLYGGPSAGGIFNADQPRDVRVVAGRATHFPFPSKPPLRKTDSSMTTNTDPSAYYREECQARGRRQSLDVIPLDVMTAETSPLSDKEKNLLFRHLITKTLSSVYAIFVIVLGAILYVNDVLGTVGHSYVEVFQVYLFMVAITFYIFIHIDIRRYVKTEHLTETLAANEAPCGQMEVHSFHRPLPYLGSTHHRAPGYSQHQTKDPAPPIRQQRPYGFNTGRHADSLYLKLGAVAFCFGSMIHDGLVFSKRLDIVVTQPFSSCMNVIDLFTPALNLVFSFYQLYFIFKHSNIIIHRYQEIARFGVMHSIAVNLCVWFRTLVDETIDEFSRKWSGEGFDSKDSSTSKVPAEAQFNKMMAEDAGWHGPASASSAGLRVADVNHTASALNLCSQETVLANIAQEAAPYLYPFTIEYTLIAAAVWYMIWSNIGGDESHNANSTRELEKARGSPSGPLSPGSLHEFGEASSKSSSYMIHVDCRSTNRGLFPGILVLVVTVISIIIFFVTISVEEYATTALIINNVSELSLYAITGVVTVFAFRKTSTLNLNHGAMKHTLDDFLLFVALPCFFIFSFFSIIAGIAASNPLSIIVNTASMVQVILQTTFIFDGLRRCSNNRELQRRKPGREMITFLAVCNVAMWTFSTFEIKRSETNPSQMLFYGEFEWSIISHLSVPLTIFYRFHSSVCLVNIWHSAYQPADAH</sequence>
<feature type="compositionally biased region" description="Low complexity" evidence="11">
    <location>
        <begin position="73"/>
        <end position="82"/>
    </location>
</feature>
<evidence type="ECO:0000256" key="1">
    <source>
        <dbReference type="ARBA" id="ARBA00004651"/>
    </source>
</evidence>
<evidence type="ECO:0000256" key="9">
    <source>
        <dbReference type="ARBA" id="ARBA00023136"/>
    </source>
</evidence>
<keyword evidence="8" id="KW-0406">Ion transport</keyword>
<evidence type="ECO:0000256" key="3">
    <source>
        <dbReference type="ARBA" id="ARBA00022448"/>
    </source>
</evidence>
<feature type="transmembrane region" description="Helical" evidence="12">
    <location>
        <begin position="936"/>
        <end position="953"/>
    </location>
</feature>
<accession>A0A9X6NHG6</accession>
<evidence type="ECO:0000256" key="10">
    <source>
        <dbReference type="ARBA" id="ARBA00023303"/>
    </source>
</evidence>
<dbReference type="GO" id="GO:0005886">
    <property type="term" value="C:plasma membrane"/>
    <property type="evidence" value="ECO:0007669"/>
    <property type="project" value="UniProtKB-SubCell"/>
</dbReference>
<feature type="transmembrane region" description="Helical" evidence="12">
    <location>
        <begin position="441"/>
        <end position="460"/>
    </location>
</feature>
<feature type="transmembrane region" description="Helical" evidence="12">
    <location>
        <begin position="408"/>
        <end position="429"/>
    </location>
</feature>
<dbReference type="AlphaFoldDB" id="A0A9X6NHG6"/>
<evidence type="ECO:0000256" key="7">
    <source>
        <dbReference type="ARBA" id="ARBA00022989"/>
    </source>
</evidence>
<evidence type="ECO:0008006" key="15">
    <source>
        <dbReference type="Google" id="ProtNLM"/>
    </source>
</evidence>
<keyword evidence="6" id="KW-0375">Hydrogen ion transport</keyword>
<keyword evidence="5 12" id="KW-0812">Transmembrane</keyword>
<protein>
    <recommendedName>
        <fullName evidence="15">Otopetrin-2</fullName>
    </recommendedName>
</protein>
<dbReference type="OrthoDB" id="6429739at2759"/>
<feature type="region of interest" description="Disordered" evidence="11">
    <location>
        <begin position="746"/>
        <end position="767"/>
    </location>
</feature>
<feature type="transmembrane region" description="Helical" evidence="12">
    <location>
        <begin position="538"/>
        <end position="560"/>
    </location>
</feature>
<reference evidence="14" key="1">
    <citation type="submission" date="2017-01" db="EMBL/GenBank/DDBJ databases">
        <title>Comparative genomics of anhydrobiosis in the tardigrade Hypsibius dujardini.</title>
        <authorList>
            <person name="Yoshida Y."/>
            <person name="Koutsovoulos G."/>
            <person name="Laetsch D."/>
            <person name="Stevens L."/>
            <person name="Kumar S."/>
            <person name="Horikawa D."/>
            <person name="Ishino K."/>
            <person name="Komine S."/>
            <person name="Tomita M."/>
            <person name="Blaxter M."/>
            <person name="Arakawa K."/>
        </authorList>
    </citation>
    <scope>NUCLEOTIDE SEQUENCE [LARGE SCALE GENOMIC DNA]</scope>
    <source>
        <strain evidence="14">Z151</strain>
    </source>
</reference>
<feature type="compositionally biased region" description="Polar residues" evidence="11">
    <location>
        <begin position="139"/>
        <end position="153"/>
    </location>
</feature>
<feature type="transmembrane region" description="Helical" evidence="12">
    <location>
        <begin position="897"/>
        <end position="915"/>
    </location>
</feature>
<proteinExistence type="inferred from homology"/>
<feature type="compositionally biased region" description="Low complexity" evidence="11">
    <location>
        <begin position="758"/>
        <end position="767"/>
    </location>
</feature>
<feature type="compositionally biased region" description="Pro residues" evidence="11">
    <location>
        <begin position="1"/>
        <end position="11"/>
    </location>
</feature>
<evidence type="ECO:0000256" key="11">
    <source>
        <dbReference type="SAM" id="MobiDB-lite"/>
    </source>
</evidence>
<evidence type="ECO:0000256" key="4">
    <source>
        <dbReference type="ARBA" id="ARBA00022475"/>
    </source>
</evidence>
<comment type="similarity">
    <text evidence="2">Belongs to the otopetrin family.</text>
</comment>
<feature type="transmembrane region" description="Helical" evidence="12">
    <location>
        <begin position="580"/>
        <end position="598"/>
    </location>
</feature>
<evidence type="ECO:0000313" key="14">
    <source>
        <dbReference type="Proteomes" id="UP000192578"/>
    </source>
</evidence>
<evidence type="ECO:0000256" key="8">
    <source>
        <dbReference type="ARBA" id="ARBA00023065"/>
    </source>
</evidence>
<feature type="region of interest" description="Disordered" evidence="11">
    <location>
        <begin position="346"/>
        <end position="366"/>
    </location>
</feature>
<feature type="transmembrane region" description="Helical" evidence="12">
    <location>
        <begin position="824"/>
        <end position="848"/>
    </location>
</feature>
<name>A0A9X6NHG6_HYPEX</name>
<dbReference type="Pfam" id="PF03189">
    <property type="entry name" value="Otopetrin"/>
    <property type="match status" value="1"/>
</dbReference>
<feature type="region of interest" description="Disordered" evidence="11">
    <location>
        <begin position="1"/>
        <end position="42"/>
    </location>
</feature>
<evidence type="ECO:0000256" key="5">
    <source>
        <dbReference type="ARBA" id="ARBA00022692"/>
    </source>
</evidence>
<dbReference type="InterPro" id="IPR004878">
    <property type="entry name" value="Otopetrin"/>
</dbReference>
<feature type="transmembrane region" description="Helical" evidence="12">
    <location>
        <begin position="799"/>
        <end position="818"/>
    </location>
</feature>
<dbReference type="PANTHER" id="PTHR21522:SF58">
    <property type="entry name" value="AGAP000074-PA"/>
    <property type="match status" value="1"/>
</dbReference>
<comment type="subcellular location">
    <subcellularLocation>
        <location evidence="1">Cell membrane</location>
        <topology evidence="1">Multi-pass membrane protein</topology>
    </subcellularLocation>
</comment>